<comment type="caution">
    <text evidence="1">The sequence shown here is derived from an EMBL/GenBank/DDBJ whole genome shotgun (WGS) entry which is preliminary data.</text>
</comment>
<evidence type="ECO:0000313" key="1">
    <source>
        <dbReference type="EMBL" id="CAF1034006.1"/>
    </source>
</evidence>
<gene>
    <name evidence="1" type="ORF">OXX778_LOCUS18014</name>
</gene>
<organism evidence="1 2">
    <name type="scientific">Brachionus calyciflorus</name>
    <dbReference type="NCBI Taxonomy" id="104777"/>
    <lineage>
        <taxon>Eukaryota</taxon>
        <taxon>Metazoa</taxon>
        <taxon>Spiralia</taxon>
        <taxon>Gnathifera</taxon>
        <taxon>Rotifera</taxon>
        <taxon>Eurotatoria</taxon>
        <taxon>Monogononta</taxon>
        <taxon>Pseudotrocha</taxon>
        <taxon>Ploima</taxon>
        <taxon>Brachionidae</taxon>
        <taxon>Brachionus</taxon>
    </lineage>
</organism>
<dbReference type="OrthoDB" id="7761718at2759"/>
<reference evidence="1" key="1">
    <citation type="submission" date="2021-02" db="EMBL/GenBank/DDBJ databases">
        <authorList>
            <person name="Nowell W R."/>
        </authorList>
    </citation>
    <scope>NUCLEOTIDE SEQUENCE</scope>
    <source>
        <strain evidence="1">Ploen Becks lab</strain>
    </source>
</reference>
<proteinExistence type="predicted"/>
<keyword evidence="2" id="KW-1185">Reference proteome</keyword>
<evidence type="ECO:0000313" key="2">
    <source>
        <dbReference type="Proteomes" id="UP000663879"/>
    </source>
</evidence>
<dbReference type="AlphaFoldDB" id="A0A814J394"/>
<sequence>MSVMVRFDIESQLNEILVKNENFEQIKETNRKARNKNTDVISNATDANLYQEMVKKISLDKLIVSFNLNTDGCPLVKSKNYSLWPLLGTILELDQSNRESFKNAIIFGFWLNLEKPLYDIFFQFATNNLRELLNKQTLKIKITHRSKVNLLNLSLIKLPVLDKAILSLNYTSTIVPLNNSSVGLGCSLSQEFIFADFKSNKFAHQFYLITKSSTTLLNMDKIENDQILFKIENDKDQNIKYIIKESSIDYSILSYLTKSKSKLILFILTQEDTKFGVEIRTSEAYNYKILSFPKHFVIYLLDSKSNENLVYLCKIQSLRKEYENSKIEVDISDKLKLVNDIKFNINDMCPLAQNEKYVVGFEKQEKTFDFKNGNKVYKRTYKLENQDILTTIVDHHGYDVEIKDNKKSVKDDFKDAFLIDIESFYLSLTPNRISCKENLFDLNSQSWTIQLDSYELYSNDKLELDFKTDCLDDIQVSYPYYIAYMSDSDKSVKILPFENDTIGKEDIDSLTFKLTIPTQSIIYVGITENTITLDKQKYRKTYEYDDESSSLQNGVVLYSKFKTIPAGDSTKHGYIQYDFSTEIKYFNSDGKVIKIDKETTDNKKDKIENHQENLDQKQSVLYAKDGTSEIVDFYNLVIKIDEADYIGFEVYEKSNN</sequence>
<protein>
    <submittedName>
        <fullName evidence="1">Uncharacterized protein</fullName>
    </submittedName>
</protein>
<dbReference type="Proteomes" id="UP000663879">
    <property type="component" value="Unassembled WGS sequence"/>
</dbReference>
<dbReference type="EMBL" id="CAJNOC010004803">
    <property type="protein sequence ID" value="CAF1034006.1"/>
    <property type="molecule type" value="Genomic_DNA"/>
</dbReference>
<name>A0A814J394_9BILA</name>
<accession>A0A814J394</accession>